<dbReference type="EMBL" id="CP046904">
    <property type="protein sequence ID" value="QGZ38082.1"/>
    <property type="molecule type" value="Genomic_DNA"/>
</dbReference>
<dbReference type="Proteomes" id="UP000437862">
    <property type="component" value="Chromosome"/>
</dbReference>
<reference evidence="1 4" key="3">
    <citation type="submission" date="2019-12" db="EMBL/GenBank/DDBJ databases">
        <title>Draft Genome Sequences of Six Type Strains of the Genus Massilia.</title>
        <authorList>
            <person name="Miess H."/>
            <person name="Frediansyah A."/>
            <person name="Goeker M."/>
            <person name="Gross H."/>
        </authorList>
    </citation>
    <scope>NUCLEOTIDE SEQUENCE [LARGE SCALE GENOMIC DNA]</scope>
    <source>
        <strain evidence="1 4">DSM 26639</strain>
    </source>
</reference>
<dbReference type="RefSeq" id="WP_145874008.1">
    <property type="nucleotide sequence ID" value="NZ_CP046904.1"/>
</dbReference>
<reference evidence="2 3" key="1">
    <citation type="journal article" date="2015" name="Stand. Genomic Sci.">
        <title>Genomic Encyclopedia of Bacterial and Archaeal Type Strains, Phase III: the genomes of soil and plant-associated and newly described type strains.</title>
        <authorList>
            <person name="Whitman W.B."/>
            <person name="Woyke T."/>
            <person name="Klenk H.P."/>
            <person name="Zhou Y."/>
            <person name="Lilburn T.G."/>
            <person name="Beck B.J."/>
            <person name="De Vos P."/>
            <person name="Vandamme P."/>
            <person name="Eisen J.A."/>
            <person name="Garrity G."/>
            <person name="Hugenholtz P."/>
            <person name="Kyrpides N.C."/>
        </authorList>
    </citation>
    <scope>NUCLEOTIDE SEQUENCE [LARGE SCALE GENOMIC DNA]</scope>
    <source>
        <strain evidence="2 3">CGMCC 1.10685</strain>
    </source>
</reference>
<evidence type="ECO:0000313" key="1">
    <source>
        <dbReference type="EMBL" id="QGZ38082.1"/>
    </source>
</evidence>
<evidence type="ECO:0000313" key="3">
    <source>
        <dbReference type="Proteomes" id="UP000315112"/>
    </source>
</evidence>
<keyword evidence="4" id="KW-1185">Reference proteome</keyword>
<dbReference type="OrthoDB" id="8758781at2"/>
<evidence type="ECO:0000313" key="2">
    <source>
        <dbReference type="EMBL" id="TWI50406.1"/>
    </source>
</evidence>
<sequence>MTTRTWDYDTITASTLRTLTAIATDARQAGPETAEPRWAMAAGVLRGWCDLMGDDAKDEDRAMMEELFEGMPLPPEHEDCGDGTGPGWHFSSVLVLRPARPRTA</sequence>
<evidence type="ECO:0000313" key="4">
    <source>
        <dbReference type="Proteomes" id="UP000437862"/>
    </source>
</evidence>
<dbReference type="AlphaFoldDB" id="A0A562Q245"/>
<dbReference type="EMBL" id="VLKW01000002">
    <property type="protein sequence ID" value="TWI50406.1"/>
    <property type="molecule type" value="Genomic_DNA"/>
</dbReference>
<organism evidence="2 3">
    <name type="scientific">Pseudoduganella flava</name>
    <dbReference type="NCBI Taxonomy" id="871742"/>
    <lineage>
        <taxon>Bacteria</taxon>
        <taxon>Pseudomonadati</taxon>
        <taxon>Pseudomonadota</taxon>
        <taxon>Betaproteobacteria</taxon>
        <taxon>Burkholderiales</taxon>
        <taxon>Oxalobacteraceae</taxon>
        <taxon>Telluria group</taxon>
        <taxon>Pseudoduganella</taxon>
    </lineage>
</organism>
<dbReference type="Proteomes" id="UP000315112">
    <property type="component" value="Unassembled WGS sequence"/>
</dbReference>
<protein>
    <submittedName>
        <fullName evidence="2">Uncharacterized protein</fullName>
    </submittedName>
</protein>
<gene>
    <name evidence="1" type="ORF">GO485_02810</name>
    <name evidence="2" type="ORF">IP92_01635</name>
</gene>
<accession>A0A562Q245</accession>
<reference evidence="2" key="2">
    <citation type="submission" date="2019-07" db="EMBL/GenBank/DDBJ databases">
        <authorList>
            <person name="Whitman W."/>
            <person name="Huntemann M."/>
            <person name="Clum A."/>
            <person name="Pillay M."/>
            <person name="Palaniappan K."/>
            <person name="Varghese N."/>
            <person name="Mikhailova N."/>
            <person name="Stamatis D."/>
            <person name="Reddy T."/>
            <person name="Daum C."/>
            <person name="Shapiro N."/>
            <person name="Ivanova N."/>
            <person name="Kyrpides N."/>
            <person name="Woyke T."/>
        </authorList>
    </citation>
    <scope>NUCLEOTIDE SEQUENCE</scope>
    <source>
        <strain evidence="2">CGMCC 1.10685</strain>
    </source>
</reference>
<proteinExistence type="predicted"/>
<name>A0A562Q245_9BURK</name>